<dbReference type="Proteomes" id="UP000000768">
    <property type="component" value="Chromosome 3"/>
</dbReference>
<reference evidence="1 2" key="1">
    <citation type="journal article" date="2009" name="Nature">
        <title>The Sorghum bicolor genome and the diversification of grasses.</title>
        <authorList>
            <person name="Paterson A.H."/>
            <person name="Bowers J.E."/>
            <person name="Bruggmann R."/>
            <person name="Dubchak I."/>
            <person name="Grimwood J."/>
            <person name="Gundlach H."/>
            <person name="Haberer G."/>
            <person name="Hellsten U."/>
            <person name="Mitros T."/>
            <person name="Poliakov A."/>
            <person name="Schmutz J."/>
            <person name="Spannagl M."/>
            <person name="Tang H."/>
            <person name="Wang X."/>
            <person name="Wicker T."/>
            <person name="Bharti A.K."/>
            <person name="Chapman J."/>
            <person name="Feltus F.A."/>
            <person name="Gowik U."/>
            <person name="Grigoriev I.V."/>
            <person name="Lyons E."/>
            <person name="Maher C.A."/>
            <person name="Martis M."/>
            <person name="Narechania A."/>
            <person name="Otillar R.P."/>
            <person name="Penning B.W."/>
            <person name="Salamov A.A."/>
            <person name="Wang Y."/>
            <person name="Zhang L."/>
            <person name="Carpita N.C."/>
            <person name="Freeling M."/>
            <person name="Gingle A.R."/>
            <person name="Hash C.T."/>
            <person name="Keller B."/>
            <person name="Klein P."/>
            <person name="Kresovich S."/>
            <person name="McCann M.C."/>
            <person name="Ming R."/>
            <person name="Peterson D.G."/>
            <person name="Mehboob-ur-Rahman"/>
            <person name="Ware D."/>
            <person name="Westhoff P."/>
            <person name="Mayer K.F."/>
            <person name="Messing J."/>
            <person name="Rokhsar D.S."/>
        </authorList>
    </citation>
    <scope>NUCLEOTIDE SEQUENCE [LARGE SCALE GENOMIC DNA]</scope>
    <source>
        <strain evidence="2">cv. BTx623</strain>
    </source>
</reference>
<dbReference type="EMBL" id="CM000762">
    <property type="protein sequence ID" value="KXG33805.1"/>
    <property type="molecule type" value="Genomic_DNA"/>
</dbReference>
<keyword evidence="2" id="KW-1185">Reference proteome</keyword>
<gene>
    <name evidence="1" type="ORF">SORBI_3003G375400</name>
</gene>
<organism evidence="1 2">
    <name type="scientific">Sorghum bicolor</name>
    <name type="common">Sorghum</name>
    <name type="synonym">Sorghum vulgare</name>
    <dbReference type="NCBI Taxonomy" id="4558"/>
    <lineage>
        <taxon>Eukaryota</taxon>
        <taxon>Viridiplantae</taxon>
        <taxon>Streptophyta</taxon>
        <taxon>Embryophyta</taxon>
        <taxon>Tracheophyta</taxon>
        <taxon>Spermatophyta</taxon>
        <taxon>Magnoliopsida</taxon>
        <taxon>Liliopsida</taxon>
        <taxon>Poales</taxon>
        <taxon>Poaceae</taxon>
        <taxon>PACMAD clade</taxon>
        <taxon>Panicoideae</taxon>
        <taxon>Andropogonodae</taxon>
        <taxon>Andropogoneae</taxon>
        <taxon>Sorghinae</taxon>
        <taxon>Sorghum</taxon>
    </lineage>
</organism>
<sequence length="78" mass="8731">MPQETGDGVAFHTLTGIFVHQRTNDFGRFGFPHMPSRAEHPHLLLCGSFLLPSECCSFNSLHVCASMNFSAFFCIRII</sequence>
<protein>
    <submittedName>
        <fullName evidence="1">Uncharacterized protein</fullName>
    </submittedName>
</protein>
<evidence type="ECO:0000313" key="2">
    <source>
        <dbReference type="Proteomes" id="UP000000768"/>
    </source>
</evidence>
<reference evidence="2" key="2">
    <citation type="journal article" date="2018" name="Plant J.">
        <title>The Sorghum bicolor reference genome: improved assembly, gene annotations, a transcriptome atlas, and signatures of genome organization.</title>
        <authorList>
            <person name="McCormick R.F."/>
            <person name="Truong S.K."/>
            <person name="Sreedasyam A."/>
            <person name="Jenkins J."/>
            <person name="Shu S."/>
            <person name="Sims D."/>
            <person name="Kennedy M."/>
            <person name="Amirebrahimi M."/>
            <person name="Weers B.D."/>
            <person name="McKinley B."/>
            <person name="Mattison A."/>
            <person name="Morishige D.T."/>
            <person name="Grimwood J."/>
            <person name="Schmutz J."/>
            <person name="Mullet J.E."/>
        </authorList>
    </citation>
    <scope>NUCLEOTIDE SEQUENCE [LARGE SCALE GENOMIC DNA]</scope>
    <source>
        <strain evidence="2">cv. BTx623</strain>
    </source>
</reference>
<accession>A0A1B6Q7B5</accession>
<proteinExistence type="predicted"/>
<evidence type="ECO:0000313" key="1">
    <source>
        <dbReference type="EMBL" id="KXG33805.1"/>
    </source>
</evidence>
<name>A0A1B6Q7B5_SORBI</name>
<dbReference type="InParanoid" id="A0A1B6Q7B5"/>
<dbReference type="Gramene" id="KXG33805">
    <property type="protein sequence ID" value="KXG33805"/>
    <property type="gene ID" value="SORBI_3003G375400"/>
</dbReference>
<dbReference type="AlphaFoldDB" id="A0A1B6Q7B5"/>